<feature type="region of interest" description="Disordered" evidence="1">
    <location>
        <begin position="26"/>
        <end position="87"/>
    </location>
</feature>
<feature type="chain" id="PRO_5020686855" description="DUF6318 domain-containing protein" evidence="2">
    <location>
        <begin position="30"/>
        <end position="193"/>
    </location>
</feature>
<comment type="caution">
    <text evidence="4">The sequence shown here is derived from an EMBL/GenBank/DDBJ whole genome shotgun (WGS) entry which is preliminary data.</text>
</comment>
<organism evidence="4 5">
    <name type="scientific">Nesterenkonia aurantiaca</name>
    <dbReference type="NCBI Taxonomy" id="1436010"/>
    <lineage>
        <taxon>Bacteria</taxon>
        <taxon>Bacillati</taxon>
        <taxon>Actinomycetota</taxon>
        <taxon>Actinomycetes</taxon>
        <taxon>Micrococcales</taxon>
        <taxon>Micrococcaceae</taxon>
        <taxon>Nesterenkonia</taxon>
    </lineage>
</organism>
<feature type="domain" description="DUF6318" evidence="3">
    <location>
        <begin position="74"/>
        <end position="161"/>
    </location>
</feature>
<dbReference type="EMBL" id="SOAN01000008">
    <property type="protein sequence ID" value="TDS84302.1"/>
    <property type="molecule type" value="Genomic_DNA"/>
</dbReference>
<evidence type="ECO:0000313" key="5">
    <source>
        <dbReference type="Proteomes" id="UP000294506"/>
    </source>
</evidence>
<protein>
    <recommendedName>
        <fullName evidence="3">DUF6318 domain-containing protein</fullName>
    </recommendedName>
</protein>
<sequence length="193" mass="20248">MNTSAGRLGVVSLVLFLGCLLSSCGGNDAGPELGGSNAEPSTEETSPEGGASEPEQPGRDGDETEDPEPSPTPVPASSDGPAQNWPEPEIPAEIYEETEEGALAALEYWFEAITYLQLTGDFEPAAAVSAPDCEMCDDTIAQFYDLYEVESGWYVAAGATAQEELVSGITEDGHASILFALVEGGYTWADPVF</sequence>
<dbReference type="PROSITE" id="PS51257">
    <property type="entry name" value="PROKAR_LIPOPROTEIN"/>
    <property type="match status" value="1"/>
</dbReference>
<keyword evidence="5" id="KW-1185">Reference proteome</keyword>
<dbReference type="AlphaFoldDB" id="A0A4V3EC58"/>
<name>A0A4V3EC58_9MICC</name>
<evidence type="ECO:0000259" key="3">
    <source>
        <dbReference type="Pfam" id="PF19843"/>
    </source>
</evidence>
<evidence type="ECO:0000313" key="4">
    <source>
        <dbReference type="EMBL" id="TDS84302.1"/>
    </source>
</evidence>
<evidence type="ECO:0000256" key="1">
    <source>
        <dbReference type="SAM" id="MobiDB-lite"/>
    </source>
</evidence>
<feature type="signal peptide" evidence="2">
    <location>
        <begin position="1"/>
        <end position="29"/>
    </location>
</feature>
<accession>A0A4V3EC58</accession>
<proteinExistence type="predicted"/>
<gene>
    <name evidence="4" type="ORF">EV640_108162</name>
</gene>
<dbReference type="RefSeq" id="WP_133726454.1">
    <property type="nucleotide sequence ID" value="NZ_SOAN01000008.1"/>
</dbReference>
<dbReference type="Pfam" id="PF19843">
    <property type="entry name" value="DUF6318"/>
    <property type="match status" value="1"/>
</dbReference>
<dbReference type="InterPro" id="IPR046281">
    <property type="entry name" value="DUF6318"/>
</dbReference>
<keyword evidence="2" id="KW-0732">Signal</keyword>
<reference evidence="4 5" key="1">
    <citation type="submission" date="2019-03" db="EMBL/GenBank/DDBJ databases">
        <title>Genomic Encyclopedia of Type Strains, Phase III (KMG-III): the genomes of soil and plant-associated and newly described type strains.</title>
        <authorList>
            <person name="Whitman W."/>
        </authorList>
    </citation>
    <scope>NUCLEOTIDE SEQUENCE [LARGE SCALE GENOMIC DNA]</scope>
    <source>
        <strain evidence="4 5">DSM 27373</strain>
    </source>
</reference>
<evidence type="ECO:0000256" key="2">
    <source>
        <dbReference type="SAM" id="SignalP"/>
    </source>
</evidence>
<dbReference type="Proteomes" id="UP000294506">
    <property type="component" value="Unassembled WGS sequence"/>
</dbReference>